<dbReference type="Proteomes" id="UP000184774">
    <property type="component" value="Unassembled WGS sequence"/>
</dbReference>
<dbReference type="EMBL" id="FSSB01000006">
    <property type="protein sequence ID" value="SIO92863.1"/>
    <property type="molecule type" value="Genomic_DNA"/>
</dbReference>
<proteinExistence type="predicted"/>
<accession>A0A1N6M093</accession>
<name>A0A1N6M093_9VIBR</name>
<dbReference type="AlphaFoldDB" id="A0A1N6M093"/>
<organism evidence="1 2">
    <name type="scientific">Vibrio spartinae</name>
    <dbReference type="NCBI Taxonomy" id="1918945"/>
    <lineage>
        <taxon>Bacteria</taxon>
        <taxon>Pseudomonadati</taxon>
        <taxon>Pseudomonadota</taxon>
        <taxon>Gammaproteobacteria</taxon>
        <taxon>Vibrionales</taxon>
        <taxon>Vibrionaceae</taxon>
        <taxon>Vibrio</taxon>
    </lineage>
</organism>
<sequence>MQCGEFLFIFKQVFHMKNSLGSDVILSVDSDMEPNLFLLDITKNIN</sequence>
<evidence type="ECO:0000313" key="2">
    <source>
        <dbReference type="Proteomes" id="UP000184774"/>
    </source>
</evidence>
<gene>
    <name evidence="1" type="ORF">VSP9026_00493</name>
</gene>
<protein>
    <submittedName>
        <fullName evidence="1">Uncharacterized protein</fullName>
    </submittedName>
</protein>
<evidence type="ECO:0000313" key="1">
    <source>
        <dbReference type="EMBL" id="SIO92863.1"/>
    </source>
</evidence>
<reference evidence="1 2" key="1">
    <citation type="submission" date="2016-12" db="EMBL/GenBank/DDBJ databases">
        <authorList>
            <person name="Song W.-J."/>
            <person name="Kurnit D.M."/>
        </authorList>
    </citation>
    <scope>NUCLEOTIDE SEQUENCE [LARGE SCALE GENOMIC DNA]</scope>
    <source>
        <strain evidence="1 2">CECT 9026</strain>
    </source>
</reference>